<dbReference type="InterPro" id="IPR006674">
    <property type="entry name" value="HD_domain"/>
</dbReference>
<dbReference type="InterPro" id="IPR037522">
    <property type="entry name" value="HD_GYP_dom"/>
</dbReference>
<reference evidence="3 4" key="1">
    <citation type="submission" date="2019-03" db="EMBL/GenBank/DDBJ databases">
        <title>Cohnella endophytica sp. nov., a novel endophytic bacterium isolated from bark of Sonneratia apetala.</title>
        <authorList>
            <person name="Tuo L."/>
        </authorList>
    </citation>
    <scope>NUCLEOTIDE SEQUENCE [LARGE SCALE GENOMIC DNA]</scope>
    <source>
        <strain evidence="3 4">CCTCC AB 208254</strain>
    </source>
</reference>
<dbReference type="EMBL" id="SOMN01000002">
    <property type="protein sequence ID" value="TFE30624.1"/>
    <property type="molecule type" value="Genomic_DNA"/>
</dbReference>
<dbReference type="InterPro" id="IPR003607">
    <property type="entry name" value="HD/PDEase_dom"/>
</dbReference>
<comment type="caution">
    <text evidence="3">The sequence shown here is derived from an EMBL/GenBank/DDBJ whole genome shotgun (WGS) entry which is preliminary data.</text>
</comment>
<feature type="domain" description="HD-GYP" evidence="2">
    <location>
        <begin position="112"/>
        <end position="307"/>
    </location>
</feature>
<accession>A0A4Y8M5S2</accession>
<gene>
    <name evidence="3" type="ORF">E2980_02225</name>
</gene>
<dbReference type="PANTHER" id="PTHR43155">
    <property type="entry name" value="CYCLIC DI-GMP PHOSPHODIESTERASE PA4108-RELATED"/>
    <property type="match status" value="1"/>
</dbReference>
<keyword evidence="4" id="KW-1185">Reference proteome</keyword>
<feature type="domain" description="HD" evidence="1">
    <location>
        <begin position="134"/>
        <end position="256"/>
    </location>
</feature>
<dbReference type="Proteomes" id="UP000297900">
    <property type="component" value="Unassembled WGS sequence"/>
</dbReference>
<dbReference type="InterPro" id="IPR006675">
    <property type="entry name" value="HDIG_dom"/>
</dbReference>
<dbReference type="AlphaFoldDB" id="A0A4Y8M5S2"/>
<evidence type="ECO:0000313" key="4">
    <source>
        <dbReference type="Proteomes" id="UP000297900"/>
    </source>
</evidence>
<organism evidence="3 4">
    <name type="scientific">Cohnella luojiensis</name>
    <dbReference type="NCBI Taxonomy" id="652876"/>
    <lineage>
        <taxon>Bacteria</taxon>
        <taxon>Bacillati</taxon>
        <taxon>Bacillota</taxon>
        <taxon>Bacilli</taxon>
        <taxon>Bacillales</taxon>
        <taxon>Paenibacillaceae</taxon>
        <taxon>Cohnella</taxon>
    </lineage>
</organism>
<dbReference type="SUPFAM" id="SSF109604">
    <property type="entry name" value="HD-domain/PDEase-like"/>
    <property type="match status" value="1"/>
</dbReference>
<dbReference type="CDD" id="cd00077">
    <property type="entry name" value="HDc"/>
    <property type="match status" value="1"/>
</dbReference>
<dbReference type="RefSeq" id="WP_135150505.1">
    <property type="nucleotide sequence ID" value="NZ_SOMN01000002.1"/>
</dbReference>
<dbReference type="Pfam" id="PF13487">
    <property type="entry name" value="HD_5"/>
    <property type="match status" value="1"/>
</dbReference>
<sequence length="349" mass="39931">MRVHITEVKSGDRLAEDIYNAFGLHVLSKGATLNEKELTRMYQHQIDYLEIDWRPGQTPVNEESAPTPSYNPLLRPLYHDAVAGAEQLFERALAEGRIYEEDIQVSFQPLVENFRAERDVVSLLLMLNSQDDYTYQHSVQVGMLSYYIARWLGWSEEETVRAGKAGFLHDIGKCKIADIIINKPDKLTEEEYEEMKNHPQHGYDILKSSFDDPAIALAALQHHERMDGKGYPSGLTGEKIHPMAKIVAVADVYSAMISSKEYGEKRDLLHVLRDMYELSFQELDPDITHTFIRHMIPNFIGKRVDLTSGESGIIVMTHPTDFFRPLVQVGEQFIDLSVNRKIEITQVHT</sequence>
<dbReference type="SMART" id="SM00471">
    <property type="entry name" value="HDc"/>
    <property type="match status" value="1"/>
</dbReference>
<dbReference type="OrthoDB" id="9759601at2"/>
<evidence type="ECO:0000259" key="1">
    <source>
        <dbReference type="PROSITE" id="PS51831"/>
    </source>
</evidence>
<dbReference type="PROSITE" id="PS51831">
    <property type="entry name" value="HD"/>
    <property type="match status" value="1"/>
</dbReference>
<dbReference type="PROSITE" id="PS51832">
    <property type="entry name" value="HD_GYP"/>
    <property type="match status" value="1"/>
</dbReference>
<dbReference type="NCBIfam" id="TIGR00277">
    <property type="entry name" value="HDIG"/>
    <property type="match status" value="1"/>
</dbReference>
<protein>
    <submittedName>
        <fullName evidence="3">HD-GYP domain-containing protein</fullName>
    </submittedName>
</protein>
<dbReference type="Gene3D" id="1.10.3210.10">
    <property type="entry name" value="Hypothetical protein af1432"/>
    <property type="match status" value="1"/>
</dbReference>
<dbReference type="PANTHER" id="PTHR43155:SF2">
    <property type="entry name" value="CYCLIC DI-GMP PHOSPHODIESTERASE PA4108"/>
    <property type="match status" value="1"/>
</dbReference>
<proteinExistence type="predicted"/>
<evidence type="ECO:0000313" key="3">
    <source>
        <dbReference type="EMBL" id="TFE30624.1"/>
    </source>
</evidence>
<name>A0A4Y8M5S2_9BACL</name>
<evidence type="ECO:0000259" key="2">
    <source>
        <dbReference type="PROSITE" id="PS51832"/>
    </source>
</evidence>